<dbReference type="Proteomes" id="UP000246132">
    <property type="component" value="Unassembled WGS sequence"/>
</dbReference>
<dbReference type="Pfam" id="PF02776">
    <property type="entry name" value="TPP_enzyme_N"/>
    <property type="match status" value="1"/>
</dbReference>
<dbReference type="GO" id="GO:0003984">
    <property type="term" value="F:acetolactate synthase activity"/>
    <property type="evidence" value="ECO:0007669"/>
    <property type="project" value="TreeGrafter"/>
</dbReference>
<dbReference type="SUPFAM" id="SSF52518">
    <property type="entry name" value="Thiamin diphosphate-binding fold (THDP-binding)"/>
    <property type="match status" value="2"/>
</dbReference>
<gene>
    <name evidence="7" type="ORF">DEM25_001060</name>
</gene>
<keyword evidence="8" id="KW-1185">Reference proteome</keyword>
<dbReference type="RefSeq" id="WP_109766751.1">
    <property type="nucleotide sequence ID" value="NZ_QFWV02000001.1"/>
</dbReference>
<comment type="caution">
    <text evidence="7">The sequence shown here is derived from an EMBL/GenBank/DDBJ whole genome shotgun (WGS) entry which is preliminary data.</text>
</comment>
<dbReference type="Gene3D" id="3.40.50.1220">
    <property type="entry name" value="TPP-binding domain"/>
    <property type="match status" value="1"/>
</dbReference>
<dbReference type="GO" id="GO:0000287">
    <property type="term" value="F:magnesium ion binding"/>
    <property type="evidence" value="ECO:0007669"/>
    <property type="project" value="InterPro"/>
</dbReference>
<evidence type="ECO:0000259" key="4">
    <source>
        <dbReference type="Pfam" id="PF00205"/>
    </source>
</evidence>
<dbReference type="GO" id="GO:0009099">
    <property type="term" value="P:L-valine biosynthetic process"/>
    <property type="evidence" value="ECO:0007669"/>
    <property type="project" value="TreeGrafter"/>
</dbReference>
<protein>
    <submittedName>
        <fullName evidence="7">Thiamine pyrophosphate-binding protein</fullName>
    </submittedName>
</protein>
<dbReference type="GO" id="GO:0005948">
    <property type="term" value="C:acetolactate synthase complex"/>
    <property type="evidence" value="ECO:0007669"/>
    <property type="project" value="TreeGrafter"/>
</dbReference>
<dbReference type="FunFam" id="3.40.50.970:FF:000007">
    <property type="entry name" value="Acetolactate synthase"/>
    <property type="match status" value="1"/>
</dbReference>
<dbReference type="Pfam" id="PF00205">
    <property type="entry name" value="TPP_enzyme_M"/>
    <property type="match status" value="1"/>
</dbReference>
<dbReference type="Gene3D" id="3.40.50.970">
    <property type="match status" value="2"/>
</dbReference>
<evidence type="ECO:0000259" key="6">
    <source>
        <dbReference type="Pfam" id="PF02776"/>
    </source>
</evidence>
<dbReference type="NCBIfam" id="NF006052">
    <property type="entry name" value="PRK08199.1"/>
    <property type="match status" value="1"/>
</dbReference>
<dbReference type="GO" id="GO:0050660">
    <property type="term" value="F:flavin adenine dinucleotide binding"/>
    <property type="evidence" value="ECO:0007669"/>
    <property type="project" value="TreeGrafter"/>
</dbReference>
<dbReference type="EMBL" id="QFWV02000001">
    <property type="protein sequence ID" value="RKF08607.1"/>
    <property type="molecule type" value="Genomic_DNA"/>
</dbReference>
<dbReference type="GO" id="GO:0030976">
    <property type="term" value="F:thiamine pyrophosphate binding"/>
    <property type="evidence" value="ECO:0007669"/>
    <property type="project" value="InterPro"/>
</dbReference>
<proteinExistence type="inferred from homology"/>
<dbReference type="InterPro" id="IPR000399">
    <property type="entry name" value="TPP-bd_CS"/>
</dbReference>
<evidence type="ECO:0000256" key="1">
    <source>
        <dbReference type="ARBA" id="ARBA00007812"/>
    </source>
</evidence>
<organism evidence="7 8">
    <name type="scientific">Oceaniradius stylonematis</name>
    <dbReference type="NCBI Taxonomy" id="2184161"/>
    <lineage>
        <taxon>Bacteria</taxon>
        <taxon>Pseudomonadati</taxon>
        <taxon>Pseudomonadota</taxon>
        <taxon>Alphaproteobacteria</taxon>
        <taxon>Hyphomicrobiales</taxon>
        <taxon>Ahrensiaceae</taxon>
        <taxon>Oceaniradius</taxon>
    </lineage>
</organism>
<dbReference type="SUPFAM" id="SSF52467">
    <property type="entry name" value="DHS-like NAD/FAD-binding domain"/>
    <property type="match status" value="1"/>
</dbReference>
<keyword evidence="2 3" id="KW-0786">Thiamine pyrophosphate</keyword>
<comment type="similarity">
    <text evidence="1 3">Belongs to the TPP enzyme family.</text>
</comment>
<dbReference type="PANTHER" id="PTHR18968">
    <property type="entry name" value="THIAMINE PYROPHOSPHATE ENZYMES"/>
    <property type="match status" value="1"/>
</dbReference>
<evidence type="ECO:0000313" key="7">
    <source>
        <dbReference type="EMBL" id="RKF08607.1"/>
    </source>
</evidence>
<dbReference type="GO" id="GO:0009097">
    <property type="term" value="P:isoleucine biosynthetic process"/>
    <property type="evidence" value="ECO:0007669"/>
    <property type="project" value="TreeGrafter"/>
</dbReference>
<dbReference type="OrthoDB" id="4494979at2"/>
<dbReference type="AlphaFoldDB" id="A0A3A8AE44"/>
<dbReference type="InterPro" id="IPR011766">
    <property type="entry name" value="TPP_enzyme_TPP-bd"/>
</dbReference>
<dbReference type="InterPro" id="IPR029061">
    <property type="entry name" value="THDP-binding"/>
</dbReference>
<dbReference type="CDD" id="cd07035">
    <property type="entry name" value="TPP_PYR_POX_like"/>
    <property type="match status" value="1"/>
</dbReference>
<reference evidence="7 8" key="1">
    <citation type="journal article" date="2018" name="Int. J. Syst. Bacteriol.">
        <title>Oceaniradius stylonemae gen. nov., sp. nov., isolated from a red alga, Stylonema cornu-cervi.</title>
        <authorList>
            <person name="Jeong S."/>
        </authorList>
    </citation>
    <scope>NUCLEOTIDE SEQUENCE [LARGE SCALE GENOMIC DNA]</scope>
    <source>
        <strain evidence="7 8">StC1</strain>
    </source>
</reference>
<dbReference type="InterPro" id="IPR045229">
    <property type="entry name" value="TPP_enz"/>
</dbReference>
<dbReference type="PROSITE" id="PS00187">
    <property type="entry name" value="TPP_ENZYMES"/>
    <property type="match status" value="1"/>
</dbReference>
<accession>A0A3A8AE44</accession>
<feature type="domain" description="Thiamine pyrophosphate enzyme TPP-binding" evidence="5">
    <location>
        <begin position="385"/>
        <end position="531"/>
    </location>
</feature>
<dbReference type="InterPro" id="IPR012000">
    <property type="entry name" value="Thiamin_PyroP_enz_cen_dom"/>
</dbReference>
<dbReference type="PANTHER" id="PTHR18968:SF120">
    <property type="entry name" value="ACETOLACTATE SYNTHASE LARGE SUBUNIT"/>
    <property type="match status" value="1"/>
</dbReference>
<feature type="domain" description="Thiamine pyrophosphate enzyme N-terminal TPP-binding" evidence="6">
    <location>
        <begin position="4"/>
        <end position="120"/>
    </location>
</feature>
<name>A0A3A8AE44_9HYPH</name>
<evidence type="ECO:0000256" key="2">
    <source>
        <dbReference type="ARBA" id="ARBA00023052"/>
    </source>
</evidence>
<dbReference type="InterPro" id="IPR012001">
    <property type="entry name" value="Thiamin_PyroP_enz_TPP-bd_dom"/>
</dbReference>
<evidence type="ECO:0000259" key="5">
    <source>
        <dbReference type="Pfam" id="PF02775"/>
    </source>
</evidence>
<dbReference type="InterPro" id="IPR029035">
    <property type="entry name" value="DHS-like_NAD/FAD-binding_dom"/>
</dbReference>
<sequence>MAKSGGQLVVDALIENGVTQVFGVPGESYLPVLDALHDAPQIRLTIARQEGGAAMMADAHAKLTGRPGICLVTRGPGAANAYAGVHVAAQDSTPMIVLMGQVARGDMDREAFQEVDVKAMFGDQVKWAAQVNQTERLPEYMARAFSVAQSGRPGPVVLALPEDVLSGTADTVAAPMSQPISAHPDPDAIKRLGEMLHAAERPLVIAGGPGWDAGLVDRFVAFAERWSLPVSCAFRAQDRFPNTHAQYAGDAGLGINPALADAIRNSDLVIALGARLGDCTTSGYTLFDAPVPRQTLVHIHPEPDELGHVFQPALPVAASVGAFLDAAEGLEAPRDPVWAKWTAERNAAYRGWTDEATAMPGTFNLGEAIIWLRENLPDDAILTNGAGNYAAWLHRFYRHRRYRTQVAPTSGSMGYGLPAAVAAKLAEPGRPVVALAGDGCLQMTVQELGTVAQERLGIIVLVVNNSMYGTIRMHQEMHYPGRISGTSLDNPDFVALARAYGLEAERVAETRQFAPAMQRALASDGASLIEIVTDPRALSPTRTLD</sequence>
<dbReference type="Pfam" id="PF02775">
    <property type="entry name" value="TPP_enzyme_C"/>
    <property type="match status" value="1"/>
</dbReference>
<evidence type="ECO:0000256" key="3">
    <source>
        <dbReference type="RuleBase" id="RU362132"/>
    </source>
</evidence>
<dbReference type="CDD" id="cd00568">
    <property type="entry name" value="TPP_enzymes"/>
    <property type="match status" value="1"/>
</dbReference>
<feature type="domain" description="Thiamine pyrophosphate enzyme central" evidence="4">
    <location>
        <begin position="189"/>
        <end position="326"/>
    </location>
</feature>
<evidence type="ECO:0000313" key="8">
    <source>
        <dbReference type="Proteomes" id="UP000246132"/>
    </source>
</evidence>